<feature type="transmembrane region" description="Helical" evidence="6">
    <location>
        <begin position="33"/>
        <end position="54"/>
    </location>
</feature>
<dbReference type="OrthoDB" id="5581259at2759"/>
<comment type="subcellular location">
    <subcellularLocation>
        <location evidence="1">Membrane</location>
        <topology evidence="1">Multi-pass membrane protein</topology>
    </subcellularLocation>
</comment>
<keyword evidence="4 6" id="KW-1133">Transmembrane helix</keyword>
<dbReference type="Pfam" id="PF03661">
    <property type="entry name" value="TMEM33_Pom33"/>
    <property type="match status" value="1"/>
</dbReference>
<evidence type="ECO:0000256" key="2">
    <source>
        <dbReference type="ARBA" id="ARBA00007322"/>
    </source>
</evidence>
<keyword evidence="8" id="KW-1185">Reference proteome</keyword>
<evidence type="ECO:0000256" key="6">
    <source>
        <dbReference type="SAM" id="Phobius"/>
    </source>
</evidence>
<evidence type="ECO:0008006" key="9">
    <source>
        <dbReference type="Google" id="ProtNLM"/>
    </source>
</evidence>
<name>A0A9N9MNV9_9CUCU</name>
<dbReference type="EMBL" id="OU892279">
    <property type="protein sequence ID" value="CAG9767003.1"/>
    <property type="molecule type" value="Genomic_DNA"/>
</dbReference>
<dbReference type="PANTHER" id="PTHR12703:SF4">
    <property type="entry name" value="TRANSMEMBRANE PROTEIN 33"/>
    <property type="match status" value="1"/>
</dbReference>
<dbReference type="AlphaFoldDB" id="A0A9N9MNV9"/>
<reference evidence="7" key="1">
    <citation type="submission" date="2022-01" db="EMBL/GenBank/DDBJ databases">
        <authorList>
            <person name="King R."/>
        </authorList>
    </citation>
    <scope>NUCLEOTIDE SEQUENCE</scope>
</reference>
<dbReference type="GO" id="GO:0061024">
    <property type="term" value="P:membrane organization"/>
    <property type="evidence" value="ECO:0007669"/>
    <property type="project" value="TreeGrafter"/>
</dbReference>
<dbReference type="InterPro" id="IPR051645">
    <property type="entry name" value="PER33/POM33_regulator"/>
</dbReference>
<dbReference type="GO" id="GO:0016020">
    <property type="term" value="C:membrane"/>
    <property type="evidence" value="ECO:0007669"/>
    <property type="project" value="UniProtKB-SubCell"/>
</dbReference>
<organism evidence="7 8">
    <name type="scientific">Ceutorhynchus assimilis</name>
    <name type="common">cabbage seed weevil</name>
    <dbReference type="NCBI Taxonomy" id="467358"/>
    <lineage>
        <taxon>Eukaryota</taxon>
        <taxon>Metazoa</taxon>
        <taxon>Ecdysozoa</taxon>
        <taxon>Arthropoda</taxon>
        <taxon>Hexapoda</taxon>
        <taxon>Insecta</taxon>
        <taxon>Pterygota</taxon>
        <taxon>Neoptera</taxon>
        <taxon>Endopterygota</taxon>
        <taxon>Coleoptera</taxon>
        <taxon>Polyphaga</taxon>
        <taxon>Cucujiformia</taxon>
        <taxon>Curculionidae</taxon>
        <taxon>Ceutorhynchinae</taxon>
        <taxon>Ceutorhynchus</taxon>
    </lineage>
</organism>
<dbReference type="GO" id="GO:0071786">
    <property type="term" value="P:endoplasmic reticulum tubular network organization"/>
    <property type="evidence" value="ECO:0007669"/>
    <property type="project" value="TreeGrafter"/>
</dbReference>
<evidence type="ECO:0000256" key="4">
    <source>
        <dbReference type="ARBA" id="ARBA00022989"/>
    </source>
</evidence>
<accession>A0A9N9MNV9</accession>
<dbReference type="Proteomes" id="UP001152799">
    <property type="component" value="Chromosome 3"/>
</dbReference>
<dbReference type="InterPro" id="IPR005344">
    <property type="entry name" value="TMEM33/Pom33"/>
</dbReference>
<evidence type="ECO:0000256" key="1">
    <source>
        <dbReference type="ARBA" id="ARBA00004141"/>
    </source>
</evidence>
<comment type="similarity">
    <text evidence="2">Belongs to the PER33/POM33 family.</text>
</comment>
<dbReference type="GO" id="GO:0005783">
    <property type="term" value="C:endoplasmic reticulum"/>
    <property type="evidence" value="ECO:0007669"/>
    <property type="project" value="TreeGrafter"/>
</dbReference>
<evidence type="ECO:0000256" key="3">
    <source>
        <dbReference type="ARBA" id="ARBA00022692"/>
    </source>
</evidence>
<feature type="transmembrane region" description="Helical" evidence="6">
    <location>
        <begin position="173"/>
        <end position="197"/>
    </location>
</feature>
<evidence type="ECO:0000256" key="5">
    <source>
        <dbReference type="ARBA" id="ARBA00023136"/>
    </source>
</evidence>
<evidence type="ECO:0000313" key="8">
    <source>
        <dbReference type="Proteomes" id="UP001152799"/>
    </source>
</evidence>
<feature type="transmembrane region" description="Helical" evidence="6">
    <location>
        <begin position="101"/>
        <end position="127"/>
    </location>
</feature>
<keyword evidence="5 6" id="KW-0472">Membrane</keyword>
<dbReference type="PANTHER" id="PTHR12703">
    <property type="entry name" value="TRANSMEMBRANE PROTEIN 33"/>
    <property type="match status" value="1"/>
</dbReference>
<keyword evidence="3 6" id="KW-0812">Transmembrane</keyword>
<sequence length="261" mass="29618">MADSTTTNSAPPQQGGPNFNALKEHFIAHKIDCGLWAIRLLVFLFSFGYFIPIFGQAQSAYYKVLIANAAISALRLHQRLGRVQLSRQFLAELIQEDSAHYLFYSLIFLYVAPATLVLIPVLLFAILHASSYSLTLLDTLGQNSWWGCRLLISFVEFQSLNILRLVSLSEIILMPYTVIMALSGKAGLLTPFIYYNFLSQRYASRRNPYTRNMFRELRVMFENLAKKPRTPEIIRTAILGIVAFVCKLSPQTVQATPQQQQ</sequence>
<evidence type="ECO:0000313" key="7">
    <source>
        <dbReference type="EMBL" id="CAG9767003.1"/>
    </source>
</evidence>
<protein>
    <recommendedName>
        <fullName evidence="9">Krueppel homolog 2</fullName>
    </recommendedName>
</protein>
<gene>
    <name evidence="7" type="ORF">CEUTPL_LOCUS7570</name>
</gene>
<proteinExistence type="inferred from homology"/>